<dbReference type="Proteomes" id="UP000004291">
    <property type="component" value="Chromosome"/>
</dbReference>
<reference evidence="2 3" key="1">
    <citation type="submission" date="2007-10" db="EMBL/GenBank/DDBJ databases">
        <authorList>
            <person name="Wagner-Dobler I."/>
            <person name="Ferriera S."/>
            <person name="Johnson J."/>
            <person name="Kravitz S."/>
            <person name="Beeson K."/>
            <person name="Sutton G."/>
            <person name="Rogers Y.-H."/>
            <person name="Friedman R."/>
            <person name="Frazier M."/>
            <person name="Venter J.C."/>
        </authorList>
    </citation>
    <scope>NUCLEOTIDE SEQUENCE [LARGE SCALE GENOMIC DNA]</scope>
    <source>
        <strain evidence="2 3">DFL-43</strain>
    </source>
</reference>
<dbReference type="AlphaFoldDB" id="A9CZZ6"/>
<name>A9CZZ6_HOEPD</name>
<organism evidence="2 3">
    <name type="scientific">Hoeflea phototrophica (strain DSM 17068 / NCIMB 14078 / DFL-43)</name>
    <dbReference type="NCBI Taxonomy" id="411684"/>
    <lineage>
        <taxon>Bacteria</taxon>
        <taxon>Pseudomonadati</taxon>
        <taxon>Pseudomonadota</taxon>
        <taxon>Alphaproteobacteria</taxon>
        <taxon>Hyphomicrobiales</taxon>
        <taxon>Rhizobiaceae</taxon>
        <taxon>Hoeflea</taxon>
    </lineage>
</organism>
<dbReference type="EMBL" id="ABIA03000002">
    <property type="protein sequence ID" value="EDQ34887.2"/>
    <property type="molecule type" value="Genomic_DNA"/>
</dbReference>
<dbReference type="eggNOG" id="ENOG502ZD0Y">
    <property type="taxonomic scope" value="Bacteria"/>
</dbReference>
<sequence>MGRKPKKQRTEEQRIRQAELRSAAKKARRPDRDDIARMLLWQMISSVQKKSADKRDSREMLDKLRNQIVDGLEAQGFDVRESEDVFEGLTKRYANGIFPFRRKLHLKPGTDKGE</sequence>
<dbReference type="RefSeq" id="WP_040449662.1">
    <property type="nucleotide sequence ID" value="NZ_CM002917.1"/>
</dbReference>
<dbReference type="OrthoDB" id="8303433at2"/>
<gene>
    <name evidence="2" type="ORF">HPDFL43_01780</name>
</gene>
<comment type="caution">
    <text evidence="2">The sequence shown here is derived from an EMBL/GenBank/DDBJ whole genome shotgun (WGS) entry which is preliminary data.</text>
</comment>
<evidence type="ECO:0000313" key="2">
    <source>
        <dbReference type="EMBL" id="EDQ34887.2"/>
    </source>
</evidence>
<keyword evidence="3" id="KW-1185">Reference proteome</keyword>
<protein>
    <submittedName>
        <fullName evidence="2">Uncharacterized protein</fullName>
    </submittedName>
</protein>
<evidence type="ECO:0000256" key="1">
    <source>
        <dbReference type="SAM" id="MobiDB-lite"/>
    </source>
</evidence>
<accession>A9CZZ6</accession>
<feature type="compositionally biased region" description="Basic and acidic residues" evidence="1">
    <location>
        <begin position="8"/>
        <end position="19"/>
    </location>
</feature>
<proteinExistence type="predicted"/>
<reference evidence="2 3" key="2">
    <citation type="submission" date="2012-06" db="EMBL/GenBank/DDBJ databases">
        <authorList>
            <person name="Fiebig A."/>
        </authorList>
    </citation>
    <scope>NUCLEOTIDE SEQUENCE [LARGE SCALE GENOMIC DNA]</scope>
    <source>
        <strain evidence="2 3">DFL-43</strain>
    </source>
</reference>
<dbReference type="HOGENOM" id="CLU_178521_0_0_5"/>
<feature type="region of interest" description="Disordered" evidence="1">
    <location>
        <begin position="1"/>
        <end position="31"/>
    </location>
</feature>
<evidence type="ECO:0000313" key="3">
    <source>
        <dbReference type="Proteomes" id="UP000004291"/>
    </source>
</evidence>